<evidence type="ECO:0000256" key="5">
    <source>
        <dbReference type="ARBA" id="ARBA00022679"/>
    </source>
</evidence>
<keyword evidence="12" id="KW-1185">Reference proteome</keyword>
<keyword evidence="3" id="KW-0433">Leucine-rich repeat</keyword>
<keyword evidence="7" id="KW-0677">Repeat</keyword>
<dbReference type="InterPro" id="IPR001611">
    <property type="entry name" value="Leu-rich_rpt"/>
</dbReference>
<dbReference type="EMBL" id="CAJNOR010003167">
    <property type="protein sequence ID" value="CAF1384952.1"/>
    <property type="molecule type" value="Genomic_DNA"/>
</dbReference>
<dbReference type="InterPro" id="IPR027038">
    <property type="entry name" value="RanGap"/>
</dbReference>
<keyword evidence="6" id="KW-0548">Nucleotidyltransferase</keyword>
<keyword evidence="9" id="KW-0520">NAD</keyword>
<dbReference type="Pfam" id="PF13516">
    <property type="entry name" value="LRR_6"/>
    <property type="match status" value="3"/>
</dbReference>
<dbReference type="PANTHER" id="PTHR24113">
    <property type="entry name" value="RAN GTPASE-ACTIVATING PROTEIN 1"/>
    <property type="match status" value="1"/>
</dbReference>
<dbReference type="GO" id="GO:0005634">
    <property type="term" value="C:nucleus"/>
    <property type="evidence" value="ECO:0007669"/>
    <property type="project" value="TreeGrafter"/>
</dbReference>
<evidence type="ECO:0000256" key="1">
    <source>
        <dbReference type="ARBA" id="ARBA00009558"/>
    </source>
</evidence>
<dbReference type="OrthoDB" id="120976at2759"/>
<evidence type="ECO:0000313" key="10">
    <source>
        <dbReference type="EMBL" id="CAF1347133.1"/>
    </source>
</evidence>
<evidence type="ECO:0000256" key="8">
    <source>
        <dbReference type="ARBA" id="ARBA00047597"/>
    </source>
</evidence>
<dbReference type="GO" id="GO:0106274">
    <property type="term" value="F:NAD+-protein-arginine ADP-ribosyltransferase activity"/>
    <property type="evidence" value="ECO:0007669"/>
    <property type="project" value="UniProtKB-EC"/>
</dbReference>
<dbReference type="Gene3D" id="3.90.176.10">
    <property type="entry name" value="Toxin ADP-ribosyltransferase, Chain A, domain 1"/>
    <property type="match status" value="1"/>
</dbReference>
<dbReference type="EMBL" id="CAJNOJ010000260">
    <property type="protein sequence ID" value="CAF1347133.1"/>
    <property type="molecule type" value="Genomic_DNA"/>
</dbReference>
<evidence type="ECO:0000256" key="7">
    <source>
        <dbReference type="ARBA" id="ARBA00022737"/>
    </source>
</evidence>
<evidence type="ECO:0000313" key="11">
    <source>
        <dbReference type="EMBL" id="CAF1384952.1"/>
    </source>
</evidence>
<evidence type="ECO:0000256" key="3">
    <source>
        <dbReference type="ARBA" id="ARBA00022614"/>
    </source>
</evidence>
<keyword evidence="9" id="KW-0521">NADP</keyword>
<comment type="caution">
    <text evidence="11">The sequence shown here is derived from an EMBL/GenBank/DDBJ whole genome shotgun (WGS) entry which is preliminary data.</text>
</comment>
<organism evidence="11 12">
    <name type="scientific">Adineta ricciae</name>
    <name type="common">Rotifer</name>
    <dbReference type="NCBI Taxonomy" id="249248"/>
    <lineage>
        <taxon>Eukaryota</taxon>
        <taxon>Metazoa</taxon>
        <taxon>Spiralia</taxon>
        <taxon>Gnathifera</taxon>
        <taxon>Rotifera</taxon>
        <taxon>Eurotatoria</taxon>
        <taxon>Bdelloidea</taxon>
        <taxon>Adinetida</taxon>
        <taxon>Adinetidae</taxon>
        <taxon>Adineta</taxon>
    </lineage>
</organism>
<keyword evidence="2" id="KW-0343">GTPase activation</keyword>
<dbReference type="GO" id="GO:0005829">
    <property type="term" value="C:cytosol"/>
    <property type="evidence" value="ECO:0007669"/>
    <property type="project" value="TreeGrafter"/>
</dbReference>
<dbReference type="InterPro" id="IPR032675">
    <property type="entry name" value="LRR_dom_sf"/>
</dbReference>
<dbReference type="AlphaFoldDB" id="A0A815JPP2"/>
<name>A0A815JPP2_ADIRI</name>
<dbReference type="InterPro" id="IPR000768">
    <property type="entry name" value="ART"/>
</dbReference>
<evidence type="ECO:0000313" key="12">
    <source>
        <dbReference type="Proteomes" id="UP000663828"/>
    </source>
</evidence>
<dbReference type="Proteomes" id="UP000663852">
    <property type="component" value="Unassembled WGS sequence"/>
</dbReference>
<evidence type="ECO:0000256" key="2">
    <source>
        <dbReference type="ARBA" id="ARBA00022468"/>
    </source>
</evidence>
<sequence length="521" mass="58847">MGTEDDQATEILWERYSDVLDEPRRMLPPLAGFAKMPLVSIEEAVKPLVSHVFGIEIKATQVKEECKSLSNDKLSIDEMASIRLYTKEWSPRDRCLYVVLNKSLRAEDRQEMKPWFLYLRLIIGAFSKIPSTRCHVFRGVKLDLSQQYLNISGLVWWSFSSCTSVLDVLKKPCFCGTKGERTIFDIICHSGKDISRYSTYPTESEIVLLPGTEFKVIGCLNLGHGLHMIKLQQIEPQFPWLEKIPGEISTSAEFDISEIDVDFPPVPPISPNKDADNRKESVERLIQGYPPLGRIVLSGRQLSNQDMAVVAEQAITKKKCTSLSLQHNEIRSDGMTVLAKAIHDSITLEEIDFSHTNMTDAVLYELAKELSTHETISIIAWTFCKIGIKKKVDKAPIKTLNLSNNKVMDEGARYLVDVIKGKPSLTVLRLDGNLITDVGVKLLAEALSNPRACLKKLYLDNNKQITDASVDVLISMFKANESLDTLWLTECKLTQHGRQSLRQEAASKRNFRLNIENFNEV</sequence>
<dbReference type="GO" id="GO:0031267">
    <property type="term" value="F:small GTPase binding"/>
    <property type="evidence" value="ECO:0007669"/>
    <property type="project" value="TreeGrafter"/>
</dbReference>
<dbReference type="EC" id="2.4.2.31" evidence="9"/>
<dbReference type="GO" id="GO:0005096">
    <property type="term" value="F:GTPase activator activity"/>
    <property type="evidence" value="ECO:0007669"/>
    <property type="project" value="UniProtKB-KW"/>
</dbReference>
<accession>A0A815JPP2</accession>
<dbReference type="GO" id="GO:0006913">
    <property type="term" value="P:nucleocytoplasmic transport"/>
    <property type="evidence" value="ECO:0007669"/>
    <property type="project" value="TreeGrafter"/>
</dbReference>
<keyword evidence="4 9" id="KW-0328">Glycosyltransferase</keyword>
<protein>
    <recommendedName>
        <fullName evidence="9">NAD(P)(+)--arginine ADP-ribosyltransferase</fullName>
        <ecNumber evidence="9">2.4.2.31</ecNumber>
    </recommendedName>
    <alternativeName>
        <fullName evidence="9">Mono(ADP-ribosyl)transferase</fullName>
    </alternativeName>
</protein>
<evidence type="ECO:0000256" key="9">
    <source>
        <dbReference type="RuleBase" id="RU361228"/>
    </source>
</evidence>
<dbReference type="GO" id="GO:0048471">
    <property type="term" value="C:perinuclear region of cytoplasm"/>
    <property type="evidence" value="ECO:0007669"/>
    <property type="project" value="TreeGrafter"/>
</dbReference>
<dbReference type="SUPFAM" id="SSF56399">
    <property type="entry name" value="ADP-ribosylation"/>
    <property type="match status" value="1"/>
</dbReference>
<dbReference type="Proteomes" id="UP000663828">
    <property type="component" value="Unassembled WGS sequence"/>
</dbReference>
<dbReference type="PANTHER" id="PTHR24113:SF12">
    <property type="entry name" value="RAN GTPASE-ACTIVATING PROTEIN 1"/>
    <property type="match status" value="1"/>
</dbReference>
<evidence type="ECO:0000256" key="6">
    <source>
        <dbReference type="ARBA" id="ARBA00022695"/>
    </source>
</evidence>
<dbReference type="SUPFAM" id="SSF52047">
    <property type="entry name" value="RNI-like"/>
    <property type="match status" value="1"/>
</dbReference>
<dbReference type="PROSITE" id="PS51996">
    <property type="entry name" value="TR_MART"/>
    <property type="match status" value="1"/>
</dbReference>
<dbReference type="Pfam" id="PF01129">
    <property type="entry name" value="ART"/>
    <property type="match status" value="1"/>
</dbReference>
<keyword evidence="5 9" id="KW-0808">Transferase</keyword>
<dbReference type="Gene3D" id="3.80.10.10">
    <property type="entry name" value="Ribonuclease Inhibitor"/>
    <property type="match status" value="2"/>
</dbReference>
<comment type="similarity">
    <text evidence="1 9">Belongs to the Arg-specific ADP-ribosyltransferase family.</text>
</comment>
<dbReference type="GO" id="GO:0016779">
    <property type="term" value="F:nucleotidyltransferase activity"/>
    <property type="evidence" value="ECO:0007669"/>
    <property type="project" value="UniProtKB-KW"/>
</dbReference>
<gene>
    <name evidence="10" type="ORF">EDS130_LOCUS33064</name>
    <name evidence="11" type="ORF">XAT740_LOCUS33282</name>
</gene>
<comment type="catalytic activity">
    <reaction evidence="8 9">
        <text>L-arginyl-[protein] + NAD(+) = N(omega)-(ADP-D-ribosyl)-L-arginyl-[protein] + nicotinamide + H(+)</text>
        <dbReference type="Rhea" id="RHEA:19149"/>
        <dbReference type="Rhea" id="RHEA-COMP:10532"/>
        <dbReference type="Rhea" id="RHEA-COMP:15087"/>
        <dbReference type="ChEBI" id="CHEBI:15378"/>
        <dbReference type="ChEBI" id="CHEBI:17154"/>
        <dbReference type="ChEBI" id="CHEBI:29965"/>
        <dbReference type="ChEBI" id="CHEBI:57540"/>
        <dbReference type="ChEBI" id="CHEBI:142554"/>
        <dbReference type="EC" id="2.4.2.31"/>
    </reaction>
</comment>
<evidence type="ECO:0000256" key="4">
    <source>
        <dbReference type="ARBA" id="ARBA00022676"/>
    </source>
</evidence>
<proteinExistence type="inferred from homology"/>
<reference evidence="11" key="1">
    <citation type="submission" date="2021-02" db="EMBL/GenBank/DDBJ databases">
        <authorList>
            <person name="Nowell W R."/>
        </authorList>
    </citation>
    <scope>NUCLEOTIDE SEQUENCE</scope>
</reference>
<dbReference type="SMART" id="SM00368">
    <property type="entry name" value="LRR_RI"/>
    <property type="match status" value="5"/>
</dbReference>